<keyword evidence="4" id="KW-1185">Reference proteome</keyword>
<sequence precursor="true">MRMFKPVSLFILSAVLLLTFNLSPLTADEQDASVKRVRFYTAPSEGGEAKLFLVPGDYYTAGSPTFSPDGQKLAFDGRKSQDGENFSDGKIIAVNADGTNIAAIGSGVMPSWSPAGNRLAFSQISPSGAALMHADGSHREMIEEGGWGAQWSPDGKKIAYTFRSGNKANIRVYDLIEGTKTDLFPAGESPYTSIYWNMTWSPDSNWLCFKGRNANESTYEIATLNAAGKQQGYKVHYSNKAAPYADIAWHPSGEKIVFAAGAQPRQLMQFNPAEDKPPAPIDIKLNGTIIGDVCFTPDGQSLLFNVSGTGE</sequence>
<dbReference type="EMBL" id="CP036343">
    <property type="protein sequence ID" value="QDT93964.1"/>
    <property type="molecule type" value="Genomic_DNA"/>
</dbReference>
<accession>A0A517VLT0</accession>
<evidence type="ECO:0000256" key="2">
    <source>
        <dbReference type="SAM" id="SignalP"/>
    </source>
</evidence>
<keyword evidence="2" id="KW-0732">Signal</keyword>
<protein>
    <submittedName>
        <fullName evidence="3">Translocation protein TolB</fullName>
    </submittedName>
</protein>
<gene>
    <name evidence="3" type="ORF">Pan161_56510</name>
</gene>
<evidence type="ECO:0000256" key="1">
    <source>
        <dbReference type="ARBA" id="ARBA00009820"/>
    </source>
</evidence>
<dbReference type="Proteomes" id="UP000316855">
    <property type="component" value="Chromosome"/>
</dbReference>
<dbReference type="KEGG" id="gax:Pan161_56510"/>
<dbReference type="RefSeq" id="WP_232103521.1">
    <property type="nucleotide sequence ID" value="NZ_CP036343.1"/>
</dbReference>
<evidence type="ECO:0000313" key="3">
    <source>
        <dbReference type="EMBL" id="QDT93964.1"/>
    </source>
</evidence>
<feature type="signal peptide" evidence="2">
    <location>
        <begin position="1"/>
        <end position="27"/>
    </location>
</feature>
<evidence type="ECO:0000313" key="4">
    <source>
        <dbReference type="Proteomes" id="UP000316855"/>
    </source>
</evidence>
<reference evidence="3 4" key="1">
    <citation type="submission" date="2019-02" db="EMBL/GenBank/DDBJ databases">
        <title>Deep-cultivation of Planctomycetes and their phenomic and genomic characterization uncovers novel biology.</title>
        <authorList>
            <person name="Wiegand S."/>
            <person name="Jogler M."/>
            <person name="Boedeker C."/>
            <person name="Pinto D."/>
            <person name="Vollmers J."/>
            <person name="Rivas-Marin E."/>
            <person name="Kohn T."/>
            <person name="Peeters S.H."/>
            <person name="Heuer A."/>
            <person name="Rast P."/>
            <person name="Oberbeckmann S."/>
            <person name="Bunk B."/>
            <person name="Jeske O."/>
            <person name="Meyerdierks A."/>
            <person name="Storesund J.E."/>
            <person name="Kallscheuer N."/>
            <person name="Luecker S."/>
            <person name="Lage O.M."/>
            <person name="Pohl T."/>
            <person name="Merkel B.J."/>
            <person name="Hornburger P."/>
            <person name="Mueller R.-W."/>
            <person name="Bruemmer F."/>
            <person name="Labrenz M."/>
            <person name="Spormann A.M."/>
            <person name="Op den Camp H."/>
            <person name="Overmann J."/>
            <person name="Amann R."/>
            <person name="Jetten M.S.M."/>
            <person name="Mascher T."/>
            <person name="Medema M.H."/>
            <person name="Devos D.P."/>
            <person name="Kaster A.-K."/>
            <person name="Ovreas L."/>
            <person name="Rohde M."/>
            <person name="Galperin M.Y."/>
            <person name="Jogler C."/>
        </authorList>
    </citation>
    <scope>NUCLEOTIDE SEQUENCE [LARGE SCALE GENOMIC DNA]</scope>
    <source>
        <strain evidence="3 4">Pan161</strain>
    </source>
</reference>
<feature type="chain" id="PRO_5021743215" evidence="2">
    <location>
        <begin position="28"/>
        <end position="311"/>
    </location>
</feature>
<dbReference type="InterPro" id="IPR011042">
    <property type="entry name" value="6-blade_b-propeller_TolB-like"/>
</dbReference>
<dbReference type="PANTHER" id="PTHR36842:SF1">
    <property type="entry name" value="PROTEIN TOLB"/>
    <property type="match status" value="1"/>
</dbReference>
<dbReference type="AlphaFoldDB" id="A0A517VLT0"/>
<organism evidence="3 4">
    <name type="scientific">Gimesia algae</name>
    <dbReference type="NCBI Taxonomy" id="2527971"/>
    <lineage>
        <taxon>Bacteria</taxon>
        <taxon>Pseudomonadati</taxon>
        <taxon>Planctomycetota</taxon>
        <taxon>Planctomycetia</taxon>
        <taxon>Planctomycetales</taxon>
        <taxon>Planctomycetaceae</taxon>
        <taxon>Gimesia</taxon>
    </lineage>
</organism>
<dbReference type="PANTHER" id="PTHR36842">
    <property type="entry name" value="PROTEIN TOLB HOMOLOG"/>
    <property type="match status" value="1"/>
</dbReference>
<dbReference type="SUPFAM" id="SSF82171">
    <property type="entry name" value="DPP6 N-terminal domain-like"/>
    <property type="match status" value="1"/>
</dbReference>
<proteinExistence type="inferred from homology"/>
<dbReference type="InterPro" id="IPR011659">
    <property type="entry name" value="WD40"/>
</dbReference>
<comment type="similarity">
    <text evidence="1">Belongs to the TolB family.</text>
</comment>
<dbReference type="Pfam" id="PF07676">
    <property type="entry name" value="PD40"/>
    <property type="match status" value="2"/>
</dbReference>
<dbReference type="Gene3D" id="2.120.10.30">
    <property type="entry name" value="TolB, C-terminal domain"/>
    <property type="match status" value="1"/>
</dbReference>
<name>A0A517VLT0_9PLAN</name>